<evidence type="ECO:0000256" key="1">
    <source>
        <dbReference type="ARBA" id="ARBA00004651"/>
    </source>
</evidence>
<evidence type="ECO:0000256" key="3">
    <source>
        <dbReference type="ARBA" id="ARBA00022475"/>
    </source>
</evidence>
<name>A0ABV5WI64_9BACI</name>
<keyword evidence="5 7" id="KW-1133">Transmembrane helix</keyword>
<evidence type="ECO:0000256" key="2">
    <source>
        <dbReference type="ARBA" id="ARBA00006386"/>
    </source>
</evidence>
<proteinExistence type="inferred from homology"/>
<comment type="similarity">
    <text evidence="2">Belongs to the UPF0718 family.</text>
</comment>
<keyword evidence="9" id="KW-1185">Reference proteome</keyword>
<keyword evidence="3" id="KW-1003">Cell membrane</keyword>
<dbReference type="Proteomes" id="UP001589609">
    <property type="component" value="Unassembled WGS sequence"/>
</dbReference>
<evidence type="ECO:0000313" key="8">
    <source>
        <dbReference type="EMBL" id="MFB9760317.1"/>
    </source>
</evidence>
<dbReference type="PANTHER" id="PTHR34184">
    <property type="entry name" value="UPF0718 PROTEIN YCGR"/>
    <property type="match status" value="1"/>
</dbReference>
<evidence type="ECO:0000256" key="5">
    <source>
        <dbReference type="ARBA" id="ARBA00022989"/>
    </source>
</evidence>
<feature type="transmembrane region" description="Helical" evidence="7">
    <location>
        <begin position="49"/>
        <end position="74"/>
    </location>
</feature>
<accession>A0ABV5WI64</accession>
<keyword evidence="4 7" id="KW-0812">Transmembrane</keyword>
<dbReference type="RefSeq" id="WP_379950639.1">
    <property type="nucleotide sequence ID" value="NZ_JBHMAF010000123.1"/>
</dbReference>
<evidence type="ECO:0000256" key="6">
    <source>
        <dbReference type="ARBA" id="ARBA00023136"/>
    </source>
</evidence>
<dbReference type="InterPro" id="IPR005524">
    <property type="entry name" value="DUF318"/>
</dbReference>
<feature type="transmembrane region" description="Helical" evidence="7">
    <location>
        <begin position="154"/>
        <end position="176"/>
    </location>
</feature>
<evidence type="ECO:0000313" key="9">
    <source>
        <dbReference type="Proteomes" id="UP001589609"/>
    </source>
</evidence>
<sequence length="285" mass="31691">MILSRLSREIVGLLLGATFIFLFFFVDFVNLDHLRSIIPKSWLNVNTIFISIFLEAIPFVLVGIFISAFIQTFISEDTLKKIIPKHALLAIIPAMLIGIIFPVCECAIVPIVRRLIKKGMPLHIGMVMLVSVPIINPIVFASTYYAFQSSLHMVYYRVGLGAVAAVLIGLIVYFVYGNSDVLRQSKKHEHHVASQPSVSRLRETLYHASDEFFDTGKFLLIGALLASLFQTFFDRNWLAGVASHAMLSPFVMMGFGYILSICSEADAFIAASLSHTFSSSSLLAF</sequence>
<evidence type="ECO:0000256" key="4">
    <source>
        <dbReference type="ARBA" id="ARBA00022692"/>
    </source>
</evidence>
<dbReference type="InterPro" id="IPR052923">
    <property type="entry name" value="UPF0718"/>
</dbReference>
<protein>
    <submittedName>
        <fullName evidence="8">Permease</fullName>
    </submittedName>
</protein>
<dbReference type="PANTHER" id="PTHR34184:SF4">
    <property type="entry name" value="UPF0718 PROTEIN YCGR"/>
    <property type="match status" value="1"/>
</dbReference>
<feature type="transmembrane region" description="Helical" evidence="7">
    <location>
        <begin position="12"/>
        <end position="29"/>
    </location>
</feature>
<feature type="transmembrane region" description="Helical" evidence="7">
    <location>
        <begin position="86"/>
        <end position="112"/>
    </location>
</feature>
<evidence type="ECO:0000256" key="7">
    <source>
        <dbReference type="SAM" id="Phobius"/>
    </source>
</evidence>
<dbReference type="Pfam" id="PF03773">
    <property type="entry name" value="ArsP_1"/>
    <property type="match status" value="1"/>
</dbReference>
<gene>
    <name evidence="8" type="ORF">ACFFMS_18335</name>
</gene>
<comment type="subcellular location">
    <subcellularLocation>
        <location evidence="1">Cell membrane</location>
        <topology evidence="1">Multi-pass membrane protein</topology>
    </subcellularLocation>
</comment>
<feature type="non-terminal residue" evidence="8">
    <location>
        <position position="285"/>
    </location>
</feature>
<reference evidence="8 9" key="1">
    <citation type="submission" date="2024-09" db="EMBL/GenBank/DDBJ databases">
        <authorList>
            <person name="Sun Q."/>
            <person name="Mori K."/>
        </authorList>
    </citation>
    <scope>NUCLEOTIDE SEQUENCE [LARGE SCALE GENOMIC DNA]</scope>
    <source>
        <strain evidence="8 9">JCM 11201</strain>
    </source>
</reference>
<organism evidence="8 9">
    <name type="scientific">Ectobacillus funiculus</name>
    <dbReference type="NCBI Taxonomy" id="137993"/>
    <lineage>
        <taxon>Bacteria</taxon>
        <taxon>Bacillati</taxon>
        <taxon>Bacillota</taxon>
        <taxon>Bacilli</taxon>
        <taxon>Bacillales</taxon>
        <taxon>Bacillaceae</taxon>
        <taxon>Ectobacillus</taxon>
    </lineage>
</organism>
<feature type="transmembrane region" description="Helical" evidence="7">
    <location>
        <begin position="124"/>
        <end position="147"/>
    </location>
</feature>
<dbReference type="EMBL" id="JBHMAF010000123">
    <property type="protein sequence ID" value="MFB9760317.1"/>
    <property type="molecule type" value="Genomic_DNA"/>
</dbReference>
<comment type="caution">
    <text evidence="8">The sequence shown here is derived from an EMBL/GenBank/DDBJ whole genome shotgun (WGS) entry which is preliminary data.</text>
</comment>
<keyword evidence="6 7" id="KW-0472">Membrane</keyword>